<organism evidence="2 3">
    <name type="scientific">Friedmanniomyces simplex</name>
    <dbReference type="NCBI Taxonomy" id="329884"/>
    <lineage>
        <taxon>Eukaryota</taxon>
        <taxon>Fungi</taxon>
        <taxon>Dikarya</taxon>
        <taxon>Ascomycota</taxon>
        <taxon>Pezizomycotina</taxon>
        <taxon>Dothideomycetes</taxon>
        <taxon>Dothideomycetidae</taxon>
        <taxon>Mycosphaerellales</taxon>
        <taxon>Teratosphaeriaceae</taxon>
        <taxon>Friedmanniomyces</taxon>
    </lineage>
</organism>
<evidence type="ECO:0000313" key="3">
    <source>
        <dbReference type="Proteomes" id="UP000309340"/>
    </source>
</evidence>
<accession>A0A4U0X9V6</accession>
<dbReference type="Proteomes" id="UP000309340">
    <property type="component" value="Unassembled WGS sequence"/>
</dbReference>
<gene>
    <name evidence="2" type="ORF">B0A55_10334</name>
</gene>
<evidence type="ECO:0000256" key="1">
    <source>
        <dbReference type="SAM" id="MobiDB-lite"/>
    </source>
</evidence>
<dbReference type="EMBL" id="NAJQ01000265">
    <property type="protein sequence ID" value="TKA73422.1"/>
    <property type="molecule type" value="Genomic_DNA"/>
</dbReference>
<protein>
    <submittedName>
        <fullName evidence="2">Uncharacterized protein</fullName>
    </submittedName>
</protein>
<evidence type="ECO:0000313" key="2">
    <source>
        <dbReference type="EMBL" id="TKA73422.1"/>
    </source>
</evidence>
<comment type="caution">
    <text evidence="2">The sequence shown here is derived from an EMBL/GenBank/DDBJ whole genome shotgun (WGS) entry which is preliminary data.</text>
</comment>
<dbReference type="AlphaFoldDB" id="A0A4U0X9V6"/>
<sequence>MAAPTLARSGRTKHHRTASKGDVTALDPENGEHVGFSAHAKLQSCMVPDWIFGRGSMELFLSTGALPPPRLMINIRAS</sequence>
<name>A0A4U0X9V6_9PEZI</name>
<feature type="region of interest" description="Disordered" evidence="1">
    <location>
        <begin position="1"/>
        <end position="28"/>
    </location>
</feature>
<reference evidence="2 3" key="1">
    <citation type="submission" date="2017-03" db="EMBL/GenBank/DDBJ databases">
        <title>Genomes of endolithic fungi from Antarctica.</title>
        <authorList>
            <person name="Coleine C."/>
            <person name="Masonjones S."/>
            <person name="Stajich J.E."/>
        </authorList>
    </citation>
    <scope>NUCLEOTIDE SEQUENCE [LARGE SCALE GENOMIC DNA]</scope>
    <source>
        <strain evidence="2 3">CCFEE 5184</strain>
    </source>
</reference>
<keyword evidence="3" id="KW-1185">Reference proteome</keyword>
<proteinExistence type="predicted"/>